<evidence type="ECO:0000313" key="2">
    <source>
        <dbReference type="EnsemblPlants" id="PGSC0003DMT400091845"/>
    </source>
</evidence>
<dbReference type="EnsemblPlants" id="PGSC0003DMT400091845">
    <property type="protein sequence ID" value="PGSC0003DMT400091845"/>
    <property type="gene ID" value="PGSC0003DMG400041416"/>
</dbReference>
<dbReference type="Gramene" id="PGSC0003DMT400091845">
    <property type="protein sequence ID" value="PGSC0003DMT400091845"/>
    <property type="gene ID" value="PGSC0003DMG400041416"/>
</dbReference>
<evidence type="ECO:0000313" key="3">
    <source>
        <dbReference type="Proteomes" id="UP000011115"/>
    </source>
</evidence>
<accession>M1DNI9</accession>
<dbReference type="InParanoid" id="M1DNI9"/>
<dbReference type="Proteomes" id="UP000011115">
    <property type="component" value="Unassembled WGS sequence"/>
</dbReference>
<feature type="compositionally biased region" description="Basic and acidic residues" evidence="1">
    <location>
        <begin position="36"/>
        <end position="54"/>
    </location>
</feature>
<dbReference type="AlphaFoldDB" id="M1DNI9"/>
<proteinExistence type="predicted"/>
<reference evidence="2" key="2">
    <citation type="submission" date="2015-06" db="UniProtKB">
        <authorList>
            <consortium name="EnsemblPlants"/>
        </authorList>
    </citation>
    <scope>IDENTIFICATION</scope>
    <source>
        <strain evidence="2">DM1-3 516 R44</strain>
    </source>
</reference>
<keyword evidence="3" id="KW-1185">Reference proteome</keyword>
<organism evidence="2 3">
    <name type="scientific">Solanum tuberosum</name>
    <name type="common">Potato</name>
    <dbReference type="NCBI Taxonomy" id="4113"/>
    <lineage>
        <taxon>Eukaryota</taxon>
        <taxon>Viridiplantae</taxon>
        <taxon>Streptophyta</taxon>
        <taxon>Embryophyta</taxon>
        <taxon>Tracheophyta</taxon>
        <taxon>Spermatophyta</taxon>
        <taxon>Magnoliopsida</taxon>
        <taxon>eudicotyledons</taxon>
        <taxon>Gunneridae</taxon>
        <taxon>Pentapetalae</taxon>
        <taxon>asterids</taxon>
        <taxon>lamiids</taxon>
        <taxon>Solanales</taxon>
        <taxon>Solanaceae</taxon>
        <taxon>Solanoideae</taxon>
        <taxon>Solaneae</taxon>
        <taxon>Solanum</taxon>
    </lineage>
</organism>
<feature type="compositionally biased region" description="Gly residues" evidence="1">
    <location>
        <begin position="1"/>
        <end position="16"/>
    </location>
</feature>
<dbReference type="PaxDb" id="4113-PGSC0003DMT400091845"/>
<sequence>MLGDTGGRRGGSGGVRGDVDGSVIGEDGGNNSGSKRNKDGSVRRKGREGEEKARTLCQVVMDPTTLGCEVYPLMLSEIKTIIAFIQEKWKLTRDERSER</sequence>
<evidence type="ECO:0000256" key="1">
    <source>
        <dbReference type="SAM" id="MobiDB-lite"/>
    </source>
</evidence>
<feature type="region of interest" description="Disordered" evidence="1">
    <location>
        <begin position="1"/>
        <end position="54"/>
    </location>
</feature>
<reference evidence="3" key="1">
    <citation type="journal article" date="2011" name="Nature">
        <title>Genome sequence and analysis of the tuber crop potato.</title>
        <authorList>
            <consortium name="The Potato Genome Sequencing Consortium"/>
        </authorList>
    </citation>
    <scope>NUCLEOTIDE SEQUENCE [LARGE SCALE GENOMIC DNA]</scope>
    <source>
        <strain evidence="3">cv. DM1-3 516 R44</strain>
    </source>
</reference>
<protein>
    <submittedName>
        <fullName evidence="2">Uncharacterized protein</fullName>
    </submittedName>
</protein>
<dbReference type="HOGENOM" id="CLU_2324793_0_0_1"/>
<name>M1DNI9_SOLTU</name>